<proteinExistence type="predicted"/>
<dbReference type="PANTHER" id="PTHR30313">
    <property type="entry name" value="DNA PRIMASE"/>
    <property type="match status" value="1"/>
</dbReference>
<dbReference type="SUPFAM" id="SSF56731">
    <property type="entry name" value="DNA primase core"/>
    <property type="match status" value="1"/>
</dbReference>
<dbReference type="CDD" id="cd03364">
    <property type="entry name" value="TOPRIM_DnaG_primases"/>
    <property type="match status" value="1"/>
</dbReference>
<dbReference type="GO" id="GO:0005737">
    <property type="term" value="C:cytoplasm"/>
    <property type="evidence" value="ECO:0007669"/>
    <property type="project" value="TreeGrafter"/>
</dbReference>
<dbReference type="Gene3D" id="3.90.580.10">
    <property type="entry name" value="Zinc finger, CHC2-type domain"/>
    <property type="match status" value="1"/>
</dbReference>
<accession>A0A5B9HTH8</accession>
<evidence type="ECO:0000313" key="1">
    <source>
        <dbReference type="EMBL" id="QEF16470.1"/>
    </source>
</evidence>
<dbReference type="RefSeq" id="WP_001167933.1">
    <property type="nucleotide sequence ID" value="NZ_CP187290.1"/>
</dbReference>
<dbReference type="Gene3D" id="3.40.1360.10">
    <property type="match status" value="1"/>
</dbReference>
<reference evidence="1" key="1">
    <citation type="submission" date="2019-08" db="EMBL/GenBank/DDBJ databases">
        <title>Antibiosis Participates in the Biocontrol of Bucillus cereus 0-9 Against Rice Sheath Blight.</title>
        <authorList>
            <person name="Wang G."/>
            <person name="Liu F."/>
        </authorList>
    </citation>
    <scope>NUCLEOTIDE SEQUENCE</scope>
    <source>
        <strain evidence="1">09</strain>
    </source>
</reference>
<protein>
    <submittedName>
        <fullName evidence="1">Toprim domain-containing protein</fullName>
    </submittedName>
</protein>
<name>A0A5B9HTH8_BACCE</name>
<dbReference type="EMBL" id="CP042874">
    <property type="protein sequence ID" value="QEF16470.1"/>
    <property type="molecule type" value="Genomic_DNA"/>
</dbReference>
<dbReference type="InterPro" id="IPR036977">
    <property type="entry name" value="DNA_primase_Znf_CHC2"/>
</dbReference>
<dbReference type="GO" id="GO:0003677">
    <property type="term" value="F:DNA binding"/>
    <property type="evidence" value="ECO:0007669"/>
    <property type="project" value="InterPro"/>
</dbReference>
<dbReference type="AlphaFoldDB" id="A0A5B9HTH8"/>
<dbReference type="GO" id="GO:0008270">
    <property type="term" value="F:zinc ion binding"/>
    <property type="evidence" value="ECO:0007669"/>
    <property type="project" value="InterPro"/>
</dbReference>
<sequence>MQKAKNIEILENASLDIPSLIDDLRFKYQYSLRYQSNHAAFSKKNDNGNYIMCCCPNHTETRPSFGISKTPPYHTHCFCCGYLGTIDCVIETAFVLEQGNGLKALLSNYYFEDNRKPLDITKILATRKKCIKANTLSEETLKKLDEEKFKNQEIYNVAMSYLINQRGINMKTLDTYEIKIDVRNKCIVFPQRTRNGDLRFLQKRKIGSNYNGSKFINEGLPNKKDILFGLHLINQLRTSANRIKRVRIVESPIDAMSNYQVGIPAVAINGKLLFKNQIRELHLAGIEIVDLFFDNDKAGKDATQKATKHLIQEGFTVNHTLYPPQFTEDSKIDSNDLLKMGLLDKLNTNSISLLSSKF</sequence>
<dbReference type="InterPro" id="IPR034151">
    <property type="entry name" value="TOPRIM_DnaG_bac"/>
</dbReference>
<organism evidence="1">
    <name type="scientific">Bacillus cereus</name>
    <dbReference type="NCBI Taxonomy" id="1396"/>
    <lineage>
        <taxon>Bacteria</taxon>
        <taxon>Bacillati</taxon>
        <taxon>Bacillota</taxon>
        <taxon>Bacilli</taxon>
        <taxon>Bacillales</taxon>
        <taxon>Bacillaceae</taxon>
        <taxon>Bacillus</taxon>
        <taxon>Bacillus cereus group</taxon>
    </lineage>
</organism>
<dbReference type="GO" id="GO:0006269">
    <property type="term" value="P:DNA replication, synthesis of primer"/>
    <property type="evidence" value="ECO:0007669"/>
    <property type="project" value="TreeGrafter"/>
</dbReference>
<dbReference type="PANTHER" id="PTHR30313:SF2">
    <property type="entry name" value="DNA PRIMASE"/>
    <property type="match status" value="1"/>
</dbReference>
<dbReference type="InterPro" id="IPR050219">
    <property type="entry name" value="DnaG_primase"/>
</dbReference>
<dbReference type="Pfam" id="PF13155">
    <property type="entry name" value="Toprim_2"/>
    <property type="match status" value="1"/>
</dbReference>
<gene>
    <name evidence="1" type="ORF">FRY47_08830</name>
</gene>